<gene>
    <name evidence="2" type="ORF">B0I32_106231</name>
</gene>
<evidence type="ECO:0000313" key="3">
    <source>
        <dbReference type="Proteomes" id="UP000238312"/>
    </source>
</evidence>
<evidence type="ECO:0000256" key="1">
    <source>
        <dbReference type="SAM" id="MobiDB-lite"/>
    </source>
</evidence>
<accession>A0A2T0N2B8</accession>
<name>A0A2T0N2B8_9ACTN</name>
<dbReference type="AlphaFoldDB" id="A0A2T0N2B8"/>
<sequence>MPLTWTTWDAELSYGPIYHAQADPARVNPMGAEPLWGVAVVKENGSRFLKTFPHSTLEWRAAEYGIDPDDKDTLLDVILHESYIPREDDPLALMDPTSARVIAVTQGMPTCWTPGVSDETRLEAHLTRIAAVKKYRIRIEPASVDDRQSALAFIGSRRVAPSDPLDPIRAAQLDPIRVEARRLAVSWARSTGSAREPNFDLKPPDTFMGMPTEPGSAPV</sequence>
<comment type="caution">
    <text evidence="2">The sequence shown here is derived from an EMBL/GenBank/DDBJ whole genome shotgun (WGS) entry which is preliminary data.</text>
</comment>
<protein>
    <submittedName>
        <fullName evidence="2">Uncharacterized protein</fullName>
    </submittedName>
</protein>
<dbReference type="EMBL" id="PVNG01000006">
    <property type="protein sequence ID" value="PRX66095.1"/>
    <property type="molecule type" value="Genomic_DNA"/>
</dbReference>
<organism evidence="2 3">
    <name type="scientific">Nonomuraea fuscirosea</name>
    <dbReference type="NCBI Taxonomy" id="1291556"/>
    <lineage>
        <taxon>Bacteria</taxon>
        <taxon>Bacillati</taxon>
        <taxon>Actinomycetota</taxon>
        <taxon>Actinomycetes</taxon>
        <taxon>Streptosporangiales</taxon>
        <taxon>Streptosporangiaceae</taxon>
        <taxon>Nonomuraea</taxon>
    </lineage>
</organism>
<dbReference type="Proteomes" id="UP000238312">
    <property type="component" value="Unassembled WGS sequence"/>
</dbReference>
<feature type="region of interest" description="Disordered" evidence="1">
    <location>
        <begin position="189"/>
        <end position="219"/>
    </location>
</feature>
<keyword evidence="3" id="KW-1185">Reference proteome</keyword>
<evidence type="ECO:0000313" key="2">
    <source>
        <dbReference type="EMBL" id="PRX66095.1"/>
    </source>
</evidence>
<reference evidence="2 3" key="1">
    <citation type="submission" date="2018-03" db="EMBL/GenBank/DDBJ databases">
        <title>Genomic Encyclopedia of Type Strains, Phase III (KMG-III): the genomes of soil and plant-associated and newly described type strains.</title>
        <authorList>
            <person name="Whitman W."/>
        </authorList>
    </citation>
    <scope>NUCLEOTIDE SEQUENCE [LARGE SCALE GENOMIC DNA]</scope>
    <source>
        <strain evidence="2 3">CGMCC 4.7104</strain>
    </source>
</reference>
<proteinExistence type="predicted"/>